<dbReference type="STRING" id="1802519.A2961_01805"/>
<gene>
    <name evidence="1" type="ORF">A2961_01805</name>
</gene>
<dbReference type="AlphaFoldDB" id="A0A1F8BB57"/>
<name>A0A1F8BB57_9BACT</name>
<dbReference type="EMBL" id="MGHF01000044">
    <property type="protein sequence ID" value="OGM61284.1"/>
    <property type="molecule type" value="Genomic_DNA"/>
</dbReference>
<comment type="caution">
    <text evidence="1">The sequence shown here is derived from an EMBL/GenBank/DDBJ whole genome shotgun (WGS) entry which is preliminary data.</text>
</comment>
<sequence length="178" mass="19666">MVEIAPTILHPLDIILWQSPESIIKELANASPGDILGVTFKGKKREFYEKYYGVPGVYACVSLKTQRHVVSFWTMAYSETDPFRSKPNDFARLVAIDDVNTIARIPASIAIPHESGGKLARNSAATIDRGNGTTDLVLIEASFDGFSVGRAYPGYRVIAPTSKFAPIDGWFDSRLKVW</sequence>
<reference evidence="1 2" key="1">
    <citation type="journal article" date="2016" name="Nat. Commun.">
        <title>Thousands of microbial genomes shed light on interconnected biogeochemical processes in an aquifer system.</title>
        <authorList>
            <person name="Anantharaman K."/>
            <person name="Brown C.T."/>
            <person name="Hug L.A."/>
            <person name="Sharon I."/>
            <person name="Castelle C.J."/>
            <person name="Probst A.J."/>
            <person name="Thomas B.C."/>
            <person name="Singh A."/>
            <person name="Wilkins M.J."/>
            <person name="Karaoz U."/>
            <person name="Brodie E.L."/>
            <person name="Williams K.H."/>
            <person name="Hubbard S.S."/>
            <person name="Banfield J.F."/>
        </authorList>
    </citation>
    <scope>NUCLEOTIDE SEQUENCE [LARGE SCALE GENOMIC DNA]</scope>
</reference>
<dbReference type="Proteomes" id="UP000177082">
    <property type="component" value="Unassembled WGS sequence"/>
</dbReference>
<proteinExistence type="predicted"/>
<evidence type="ECO:0000313" key="2">
    <source>
        <dbReference type="Proteomes" id="UP000177082"/>
    </source>
</evidence>
<accession>A0A1F8BB57</accession>
<organism evidence="1 2">
    <name type="scientific">Candidatus Woesebacteria bacterium RIFCSPLOWO2_01_FULL_39_21</name>
    <dbReference type="NCBI Taxonomy" id="1802519"/>
    <lineage>
        <taxon>Bacteria</taxon>
        <taxon>Candidatus Woeseibacteriota</taxon>
    </lineage>
</organism>
<evidence type="ECO:0000313" key="1">
    <source>
        <dbReference type="EMBL" id="OGM61284.1"/>
    </source>
</evidence>
<protein>
    <submittedName>
        <fullName evidence="1">Uncharacterized protein</fullName>
    </submittedName>
</protein>